<dbReference type="PROSITE" id="PS51257">
    <property type="entry name" value="PROKAR_LIPOPROTEIN"/>
    <property type="match status" value="1"/>
</dbReference>
<evidence type="ECO:0008006" key="3">
    <source>
        <dbReference type="Google" id="ProtNLM"/>
    </source>
</evidence>
<protein>
    <recommendedName>
        <fullName evidence="3">Lipoprotein</fullName>
    </recommendedName>
</protein>
<reference evidence="1" key="1">
    <citation type="submission" date="2022-03" db="EMBL/GenBank/DDBJ databases">
        <title>Genome Identification and Characterization of new species Bdellovibrio reynosense LBG001 sp. nov. from a Mexico soil sample.</title>
        <authorList>
            <person name="Camilli A."/>
            <person name="Ajao Y."/>
            <person name="Guo X."/>
        </authorList>
    </citation>
    <scope>NUCLEOTIDE SEQUENCE</scope>
    <source>
        <strain evidence="1">LBG001</strain>
    </source>
</reference>
<dbReference type="EMBL" id="CP093442">
    <property type="protein sequence ID" value="UOF00268.1"/>
    <property type="molecule type" value="Genomic_DNA"/>
</dbReference>
<organism evidence="1 2">
    <name type="scientific">Bdellovibrio reynosensis</name>
    <dbReference type="NCBI Taxonomy" id="2835041"/>
    <lineage>
        <taxon>Bacteria</taxon>
        <taxon>Pseudomonadati</taxon>
        <taxon>Bdellovibrionota</taxon>
        <taxon>Bdellovibrionia</taxon>
        <taxon>Bdellovibrionales</taxon>
        <taxon>Pseudobdellovibrionaceae</taxon>
        <taxon>Bdellovibrio</taxon>
    </lineage>
</organism>
<gene>
    <name evidence="1" type="ORF">MNR06_11205</name>
</gene>
<dbReference type="RefSeq" id="WP_243536055.1">
    <property type="nucleotide sequence ID" value="NZ_CP093442.1"/>
</dbReference>
<evidence type="ECO:0000313" key="1">
    <source>
        <dbReference type="EMBL" id="UOF00268.1"/>
    </source>
</evidence>
<name>A0ABY4C9U5_9BACT</name>
<sequence>MINLRLSYLIFLLVFLGMQACTFKKMPASKTEQIKVNESGNSSAKSLNEIINNGSNGEVIAALEATSRESLKGFIHRGDSILDLIIKRGDDGLLSLVLTKYLSPMNFNEASESILNKNVKLKEIHDSFLNNTINDLFYDYLGSEAVSRVELAFDELQVTTSACKAIFNSAIGNRFYSITGKSIYVYMRVTDDAASILNKILSTKQCASLKSNFASDEVRNLFELEIIRQARNRFESSSLLQFFATLNTVKNASININQEYQVKADPRILLFLSDMTDDEWNEKVDKWWPFLTQFVNSEITSFYFYQLDDNPDICNSRKRKVHSKCINSKTIVQEICAPLGLKCYIEPYDDTWPSPPEVIR</sequence>
<dbReference type="Proteomes" id="UP000830116">
    <property type="component" value="Chromosome"/>
</dbReference>
<accession>A0ABY4C9U5</accession>
<keyword evidence="2" id="KW-1185">Reference proteome</keyword>
<proteinExistence type="predicted"/>
<evidence type="ECO:0000313" key="2">
    <source>
        <dbReference type="Proteomes" id="UP000830116"/>
    </source>
</evidence>